<dbReference type="GO" id="GO:0052717">
    <property type="term" value="F:tRNA-specific adenosine-34 deaminase activity"/>
    <property type="evidence" value="ECO:0007669"/>
    <property type="project" value="UniProtKB-EC"/>
</dbReference>
<comment type="subunit">
    <text evidence="2">Homodimer.</text>
</comment>
<dbReference type="InterPro" id="IPR016193">
    <property type="entry name" value="Cytidine_deaminase-like"/>
</dbReference>
<dbReference type="EMBL" id="BARS01044255">
    <property type="protein sequence ID" value="GAG34220.1"/>
    <property type="molecule type" value="Genomic_DNA"/>
</dbReference>
<dbReference type="NCBIfam" id="NF008113">
    <property type="entry name" value="PRK10860.1"/>
    <property type="match status" value="1"/>
</dbReference>
<dbReference type="HAMAP" id="MF_00972">
    <property type="entry name" value="tRNA_aden_deaminase"/>
    <property type="match status" value="1"/>
</dbReference>
<dbReference type="SUPFAM" id="SSF53927">
    <property type="entry name" value="Cytidine deaminase-like"/>
    <property type="match status" value="1"/>
</dbReference>
<comment type="cofactor">
    <cofactor evidence="1">
        <name>Zn(2+)</name>
        <dbReference type="ChEBI" id="CHEBI:29105"/>
    </cofactor>
</comment>
<dbReference type="Pfam" id="PF00383">
    <property type="entry name" value="dCMP_cyt_deam_1"/>
    <property type="match status" value="1"/>
</dbReference>
<evidence type="ECO:0000256" key="7">
    <source>
        <dbReference type="ARBA" id="ARBA00022833"/>
    </source>
</evidence>
<name>X0WU95_9ZZZZ</name>
<evidence type="ECO:0000256" key="8">
    <source>
        <dbReference type="ARBA" id="ARBA00048045"/>
    </source>
</evidence>
<dbReference type="InterPro" id="IPR028883">
    <property type="entry name" value="tRNA_aden_deaminase"/>
</dbReference>
<dbReference type="InterPro" id="IPR002125">
    <property type="entry name" value="CMP_dCMP_dom"/>
</dbReference>
<dbReference type="Gene3D" id="3.40.140.10">
    <property type="entry name" value="Cytidine Deaminase, domain 2"/>
    <property type="match status" value="1"/>
</dbReference>
<dbReference type="AlphaFoldDB" id="X0WU95"/>
<dbReference type="PROSITE" id="PS51747">
    <property type="entry name" value="CYT_DCMP_DEAMINASES_2"/>
    <property type="match status" value="1"/>
</dbReference>
<protein>
    <recommendedName>
        <fullName evidence="3">tRNA(adenine(34)) deaminase</fullName>
        <ecNumber evidence="3">3.5.4.33</ecNumber>
    </recommendedName>
</protein>
<evidence type="ECO:0000259" key="9">
    <source>
        <dbReference type="PROSITE" id="PS51747"/>
    </source>
</evidence>
<keyword evidence="6" id="KW-0378">Hydrolase</keyword>
<keyword evidence="7" id="KW-0862">Zinc</keyword>
<evidence type="ECO:0000256" key="6">
    <source>
        <dbReference type="ARBA" id="ARBA00022801"/>
    </source>
</evidence>
<evidence type="ECO:0000256" key="3">
    <source>
        <dbReference type="ARBA" id="ARBA00012740"/>
    </source>
</evidence>
<dbReference type="PANTHER" id="PTHR11079">
    <property type="entry name" value="CYTOSINE DEAMINASE FAMILY MEMBER"/>
    <property type="match status" value="1"/>
</dbReference>
<gene>
    <name evidence="10" type="ORF">S01H1_66895</name>
</gene>
<accession>X0WU95</accession>
<evidence type="ECO:0000256" key="1">
    <source>
        <dbReference type="ARBA" id="ARBA00001947"/>
    </source>
</evidence>
<keyword evidence="5" id="KW-0479">Metal-binding</keyword>
<sequence length="182" mass="19486">MSQLHGPDAPQHVLDEMFMRQALKQADQAAVVGEVPVGAVIAYRNQTIARGYNQRESLRDPTAHAEMIAITAAAEFLNSWRLEGCALYVTLEPCLMCAGATVLARLDRLIYGAADPKAGACGSLYDVCNDTRLNHRVAVTAGVLAEQVSEQLQEFFQVLRQDGQSDDLAGGGNGDGSRAPLA</sequence>
<evidence type="ECO:0000256" key="5">
    <source>
        <dbReference type="ARBA" id="ARBA00022723"/>
    </source>
</evidence>
<evidence type="ECO:0000256" key="4">
    <source>
        <dbReference type="ARBA" id="ARBA00022694"/>
    </source>
</evidence>
<evidence type="ECO:0000313" key="10">
    <source>
        <dbReference type="EMBL" id="GAG34220.1"/>
    </source>
</evidence>
<evidence type="ECO:0000256" key="2">
    <source>
        <dbReference type="ARBA" id="ARBA00011738"/>
    </source>
</evidence>
<reference evidence="10" key="1">
    <citation type="journal article" date="2014" name="Front. Microbiol.">
        <title>High frequency of phylogenetically diverse reductive dehalogenase-homologous genes in deep subseafloor sedimentary metagenomes.</title>
        <authorList>
            <person name="Kawai M."/>
            <person name="Futagami T."/>
            <person name="Toyoda A."/>
            <person name="Takaki Y."/>
            <person name="Nishi S."/>
            <person name="Hori S."/>
            <person name="Arai W."/>
            <person name="Tsubouchi T."/>
            <person name="Morono Y."/>
            <person name="Uchiyama I."/>
            <person name="Ito T."/>
            <person name="Fujiyama A."/>
            <person name="Inagaki F."/>
            <person name="Takami H."/>
        </authorList>
    </citation>
    <scope>NUCLEOTIDE SEQUENCE</scope>
    <source>
        <strain evidence="10">Expedition CK06-06</strain>
    </source>
</reference>
<dbReference type="CDD" id="cd01285">
    <property type="entry name" value="nucleoside_deaminase"/>
    <property type="match status" value="1"/>
</dbReference>
<dbReference type="EC" id="3.5.4.33" evidence="3"/>
<dbReference type="GO" id="GO:0002100">
    <property type="term" value="P:tRNA wobble adenosine to inosine editing"/>
    <property type="evidence" value="ECO:0007669"/>
    <property type="project" value="InterPro"/>
</dbReference>
<proteinExistence type="inferred from homology"/>
<dbReference type="FunFam" id="3.40.140.10:FF:000005">
    <property type="entry name" value="tRNA-specific adenosine deaminase"/>
    <property type="match status" value="1"/>
</dbReference>
<comment type="catalytic activity">
    <reaction evidence="8">
        <text>adenosine(34) in tRNA + H2O + H(+) = inosine(34) in tRNA + NH4(+)</text>
        <dbReference type="Rhea" id="RHEA:43168"/>
        <dbReference type="Rhea" id="RHEA-COMP:10373"/>
        <dbReference type="Rhea" id="RHEA-COMP:10374"/>
        <dbReference type="ChEBI" id="CHEBI:15377"/>
        <dbReference type="ChEBI" id="CHEBI:15378"/>
        <dbReference type="ChEBI" id="CHEBI:28938"/>
        <dbReference type="ChEBI" id="CHEBI:74411"/>
        <dbReference type="ChEBI" id="CHEBI:82852"/>
        <dbReference type="EC" id="3.5.4.33"/>
    </reaction>
</comment>
<dbReference type="PANTHER" id="PTHR11079:SF202">
    <property type="entry name" value="TRNA-SPECIFIC ADENOSINE DEAMINASE"/>
    <property type="match status" value="1"/>
</dbReference>
<dbReference type="GO" id="GO:0046872">
    <property type="term" value="F:metal ion binding"/>
    <property type="evidence" value="ECO:0007669"/>
    <property type="project" value="UniProtKB-KW"/>
</dbReference>
<comment type="caution">
    <text evidence="10">The sequence shown here is derived from an EMBL/GenBank/DDBJ whole genome shotgun (WGS) entry which is preliminary data.</text>
</comment>
<keyword evidence="4" id="KW-0819">tRNA processing</keyword>
<organism evidence="10">
    <name type="scientific">marine sediment metagenome</name>
    <dbReference type="NCBI Taxonomy" id="412755"/>
    <lineage>
        <taxon>unclassified sequences</taxon>
        <taxon>metagenomes</taxon>
        <taxon>ecological metagenomes</taxon>
    </lineage>
</organism>
<feature type="domain" description="CMP/dCMP-type deaminase" evidence="9">
    <location>
        <begin position="13"/>
        <end position="140"/>
    </location>
</feature>